<dbReference type="NCBIfam" id="TIGR00756">
    <property type="entry name" value="PPR"/>
    <property type="match status" value="4"/>
</dbReference>
<dbReference type="OrthoDB" id="749581at2759"/>
<dbReference type="InterPro" id="IPR002885">
    <property type="entry name" value="PPR_rpt"/>
</dbReference>
<feature type="region of interest" description="Disordered" evidence="4">
    <location>
        <begin position="59"/>
        <end position="81"/>
    </location>
</feature>
<feature type="compositionally biased region" description="Polar residues" evidence="4">
    <location>
        <begin position="67"/>
        <end position="81"/>
    </location>
</feature>
<feature type="repeat" description="PPR" evidence="3">
    <location>
        <begin position="803"/>
        <end position="837"/>
    </location>
</feature>
<feature type="repeat" description="PPR" evidence="3">
    <location>
        <begin position="500"/>
        <end position="534"/>
    </location>
</feature>
<dbReference type="GO" id="GO:0009451">
    <property type="term" value="P:RNA modification"/>
    <property type="evidence" value="ECO:0007669"/>
    <property type="project" value="InterPro"/>
</dbReference>
<dbReference type="PANTHER" id="PTHR47926:SF520">
    <property type="entry name" value="DYW DOMAIN-CONTAINING PROTEIN"/>
    <property type="match status" value="1"/>
</dbReference>
<name>A0A8X8AAJ8_POPTO</name>
<dbReference type="PROSITE" id="PS51320">
    <property type="entry name" value="TIFY"/>
    <property type="match status" value="1"/>
</dbReference>
<organism evidence="6 7">
    <name type="scientific">Populus tomentosa</name>
    <name type="common">Chinese white poplar</name>
    <dbReference type="NCBI Taxonomy" id="118781"/>
    <lineage>
        <taxon>Eukaryota</taxon>
        <taxon>Viridiplantae</taxon>
        <taxon>Streptophyta</taxon>
        <taxon>Embryophyta</taxon>
        <taxon>Tracheophyta</taxon>
        <taxon>Spermatophyta</taxon>
        <taxon>Magnoliopsida</taxon>
        <taxon>eudicotyledons</taxon>
        <taxon>Gunneridae</taxon>
        <taxon>Pentapetalae</taxon>
        <taxon>rosids</taxon>
        <taxon>fabids</taxon>
        <taxon>Malpighiales</taxon>
        <taxon>Salicaceae</taxon>
        <taxon>Saliceae</taxon>
        <taxon>Populus</taxon>
    </lineage>
</organism>
<sequence>MSRATVELDFFGMSKENRSSSSKSKSFNRQRSFRDIQSAISKINPELLKSVIASGSASNKAAPANGKQLSNNAFSVPSTPKQELPPFPALPVYFPLPRLNLENPPETAPLTIFYNGTVAVFDVPQDKAENILKFAEKGFSKTVVESVADPRADHQQKLLESLDGDLPIARRKSLQRFLEKRKERQDGRNSDGDAVVIIKSFRGPCKIKGTTDNLNIMYVKWSGPELHRSLHALSNGTSKLRAGSARPGPYASISISIPRSPPSTVAVDGLHSLCSSVYPFQISVNQNQKRMIRLLRSKLLQHPNHCKSNTALCIITQRTFLAQRTSYSSPEFNTYIYGSLLQSCIRNGDYATGKYLHCEIIKKGNCLDLFANNILLNFYVKYDSLPDAAKLFDEIPDRNTVSFVTLIQGYSQCLRFSEAIGLFSRLHGEGHELNPFVFSTVLKLLVSAEWAKLGFSVHACVYKLGFNSDAFVGTALIDCYSVCGYAECARQVFDAIEYKDMVSWTGMVACYVENECFEESLKLFSRMRIVGFKPNNFTFASVLKACVGLEVFNVGKAVHGCAFKTSYLEELFVGVELIDLYIKSRDVDDALRVFEEMPKDDVIPWSFMIARYAQSEQSEEAIEMFSRMRRGLVLPNQFTLASLLQACASLVDLQLGDQIHCHVVKVGLDMNVFVSNALMDMYAKCGRMENSLQLFSESPNCTDVSWNTVIVGYVQAGNGEKALSLFKDMLECQVQGTEVTYSSVLRACAGIAALEPGSQIHSLSVKTIYDKNTVVGNALIDMYAKCGNIKDARLVFDTLREHDQVSWNAMISGYSVHGLYGEALKSFELMLETECKPDKVTFVGILSACSNAGLLDRGQAYFKSMVEEYDIEPCAEHYTCMVWLLGRSGHLEKAAKLVHEIPFEPSVMVWRALLSACVIHNDVELGRISAQRVLEIEPEDEATHVLLSNIYANARRWGNVAAIRTSMKRKGIRKEPGLSWIENQGRVHYFSVGDTSHPDTKLINGMLEWLNMKARNEGYVPDFSSVLLDVEDVDKEQRLWVHSERLALAYGLIRTPSISPLRIIKNLRICADCHAAIKLISKIVQRDIIIRDMNRFHHFHEGICSCGDYW</sequence>
<feature type="domain" description="Tify" evidence="5">
    <location>
        <begin position="103"/>
        <end position="137"/>
    </location>
</feature>
<dbReference type="AlphaFoldDB" id="A0A8X8AAJ8"/>
<dbReference type="InterPro" id="IPR046848">
    <property type="entry name" value="E_motif"/>
</dbReference>
<protein>
    <recommendedName>
        <fullName evidence="5">Tify domain-containing protein</fullName>
    </recommendedName>
</protein>
<dbReference type="FunFam" id="1.25.40.10:FF:000090">
    <property type="entry name" value="Pentatricopeptide repeat-containing protein, chloroplastic"/>
    <property type="match status" value="1"/>
</dbReference>
<dbReference type="InterPro" id="IPR032867">
    <property type="entry name" value="DYW_dom"/>
</dbReference>
<dbReference type="GO" id="GO:0003723">
    <property type="term" value="F:RNA binding"/>
    <property type="evidence" value="ECO:0007669"/>
    <property type="project" value="InterPro"/>
</dbReference>
<reference evidence="6" key="1">
    <citation type="journal article" date="2020" name="bioRxiv">
        <title>Hybrid origin of Populus tomentosa Carr. identified through genome sequencing and phylogenomic analysis.</title>
        <authorList>
            <person name="An X."/>
            <person name="Gao K."/>
            <person name="Chen Z."/>
            <person name="Li J."/>
            <person name="Yang X."/>
            <person name="Yang X."/>
            <person name="Zhou J."/>
            <person name="Guo T."/>
            <person name="Zhao T."/>
            <person name="Huang S."/>
            <person name="Miao D."/>
            <person name="Khan W.U."/>
            <person name="Rao P."/>
            <person name="Ye M."/>
            <person name="Lei B."/>
            <person name="Liao W."/>
            <person name="Wang J."/>
            <person name="Ji L."/>
            <person name="Li Y."/>
            <person name="Guo B."/>
            <person name="Mustafa N.S."/>
            <person name="Li S."/>
            <person name="Yun Q."/>
            <person name="Keller S.R."/>
            <person name="Mao J."/>
            <person name="Zhang R."/>
            <person name="Strauss S.H."/>
        </authorList>
    </citation>
    <scope>NUCLEOTIDE SEQUENCE</scope>
    <source>
        <strain evidence="6">GM15</strain>
        <tissue evidence="6">Leaf</tissue>
    </source>
</reference>
<dbReference type="Pfam" id="PF09425">
    <property type="entry name" value="Jas_motif"/>
    <property type="match status" value="1"/>
</dbReference>
<keyword evidence="7" id="KW-1185">Reference proteome</keyword>
<dbReference type="Pfam" id="PF06200">
    <property type="entry name" value="tify"/>
    <property type="match status" value="1"/>
</dbReference>
<dbReference type="Pfam" id="PF01535">
    <property type="entry name" value="PPR"/>
    <property type="match status" value="6"/>
</dbReference>
<comment type="similarity">
    <text evidence="1">Belongs to the PPR family. PCMP-H subfamily.</text>
</comment>
<dbReference type="GO" id="GO:0008270">
    <property type="term" value="F:zinc ion binding"/>
    <property type="evidence" value="ECO:0007669"/>
    <property type="project" value="InterPro"/>
</dbReference>
<keyword evidence="2" id="KW-0677">Repeat</keyword>
<dbReference type="Pfam" id="PF14432">
    <property type="entry name" value="DYW_deaminase"/>
    <property type="match status" value="1"/>
</dbReference>
<gene>
    <name evidence="6" type="ORF">POTOM_012504</name>
</gene>
<evidence type="ECO:0000313" key="6">
    <source>
        <dbReference type="EMBL" id="KAG6783072.1"/>
    </source>
</evidence>
<accession>A0A8X8AAJ8</accession>
<evidence type="ECO:0000256" key="3">
    <source>
        <dbReference type="PROSITE-ProRule" id="PRU00708"/>
    </source>
</evidence>
<dbReference type="PANTHER" id="PTHR47926">
    <property type="entry name" value="PENTATRICOPEPTIDE REPEAT-CONTAINING PROTEIN"/>
    <property type="match status" value="1"/>
</dbReference>
<dbReference type="EMBL" id="JAAWWB010000005">
    <property type="protein sequence ID" value="KAG6783072.1"/>
    <property type="molecule type" value="Genomic_DNA"/>
</dbReference>
<dbReference type="InterPro" id="IPR010399">
    <property type="entry name" value="Tify_dom"/>
</dbReference>
<feature type="repeat" description="PPR" evidence="3">
    <location>
        <begin position="601"/>
        <end position="635"/>
    </location>
</feature>
<evidence type="ECO:0000256" key="2">
    <source>
        <dbReference type="ARBA" id="ARBA00022737"/>
    </source>
</evidence>
<dbReference type="InterPro" id="IPR046960">
    <property type="entry name" value="PPR_At4g14850-like_plant"/>
</dbReference>
<dbReference type="FunFam" id="1.25.40.10:FF:000201">
    <property type="entry name" value="Pentatricopeptide repeat-containing protein mitochondrial"/>
    <property type="match status" value="1"/>
</dbReference>
<feature type="repeat" description="PPR" evidence="3">
    <location>
        <begin position="702"/>
        <end position="736"/>
    </location>
</feature>
<evidence type="ECO:0000256" key="1">
    <source>
        <dbReference type="ARBA" id="ARBA00006643"/>
    </source>
</evidence>
<feature type="repeat" description="PPR" evidence="3">
    <location>
        <begin position="399"/>
        <end position="433"/>
    </location>
</feature>
<dbReference type="FunFam" id="1.25.40.10:FF:000471">
    <property type="entry name" value="Putative pentatricopeptide repeat-containing protein, mitochondrial"/>
    <property type="match status" value="1"/>
</dbReference>
<evidence type="ECO:0000313" key="7">
    <source>
        <dbReference type="Proteomes" id="UP000886885"/>
    </source>
</evidence>
<dbReference type="Proteomes" id="UP000886885">
    <property type="component" value="Chromosome 3A"/>
</dbReference>
<dbReference type="FunFam" id="1.25.40.10:FF:000494">
    <property type="entry name" value="Putative pentatricopeptide repeat-containing protein, mitochondrial"/>
    <property type="match status" value="1"/>
</dbReference>
<dbReference type="Pfam" id="PF20431">
    <property type="entry name" value="E_motif"/>
    <property type="match status" value="1"/>
</dbReference>
<dbReference type="InterPro" id="IPR018467">
    <property type="entry name" value="CCT_CS"/>
</dbReference>
<comment type="caution">
    <text evidence="6">The sequence shown here is derived from an EMBL/GenBank/DDBJ whole genome shotgun (WGS) entry which is preliminary data.</text>
</comment>
<dbReference type="FunFam" id="1.25.40.10:FF:000397">
    <property type="entry name" value="Pentatricopeptide repeat-containing protein At2g40720"/>
    <property type="match status" value="1"/>
</dbReference>
<proteinExistence type="inferred from homology"/>
<evidence type="ECO:0000256" key="4">
    <source>
        <dbReference type="SAM" id="MobiDB-lite"/>
    </source>
</evidence>
<dbReference type="PROSITE" id="PS51375">
    <property type="entry name" value="PPR"/>
    <property type="match status" value="5"/>
</dbReference>
<dbReference type="SMART" id="SM00979">
    <property type="entry name" value="TIFY"/>
    <property type="match status" value="1"/>
</dbReference>
<evidence type="ECO:0000259" key="5">
    <source>
        <dbReference type="PROSITE" id="PS51320"/>
    </source>
</evidence>
<dbReference type="Pfam" id="PF13041">
    <property type="entry name" value="PPR_2"/>
    <property type="match status" value="3"/>
</dbReference>